<dbReference type="OrthoDB" id="9780929at2"/>
<accession>A0A158GKX7</accession>
<organism evidence="2 3">
    <name type="scientific">Caballeronia humi</name>
    <dbReference type="NCBI Taxonomy" id="326474"/>
    <lineage>
        <taxon>Bacteria</taxon>
        <taxon>Pseudomonadati</taxon>
        <taxon>Pseudomonadota</taxon>
        <taxon>Betaproteobacteria</taxon>
        <taxon>Burkholderiales</taxon>
        <taxon>Burkholderiaceae</taxon>
        <taxon>Caballeronia</taxon>
    </lineage>
</organism>
<dbReference type="Gene3D" id="3.10.450.620">
    <property type="entry name" value="JHP933, nucleotidyltransferase-like core domain"/>
    <property type="match status" value="1"/>
</dbReference>
<keyword evidence="3" id="KW-1185">Reference proteome</keyword>
<proteinExistence type="predicted"/>
<evidence type="ECO:0000256" key="1">
    <source>
        <dbReference type="SAM" id="MobiDB-lite"/>
    </source>
</evidence>
<feature type="region of interest" description="Disordered" evidence="1">
    <location>
        <begin position="348"/>
        <end position="371"/>
    </location>
</feature>
<gene>
    <name evidence="2" type="ORF">AWB65_02112</name>
</gene>
<dbReference type="STRING" id="326474.AWB65_02112"/>
<name>A0A158GKX7_9BURK</name>
<evidence type="ECO:0000313" key="2">
    <source>
        <dbReference type="EMBL" id="SAL32269.1"/>
    </source>
</evidence>
<dbReference type="InterPro" id="IPR014942">
    <property type="entry name" value="AbiEii"/>
</dbReference>
<comment type="caution">
    <text evidence="2">The sequence shown here is derived from an EMBL/GenBank/DDBJ whole genome shotgun (WGS) entry which is preliminary data.</text>
</comment>
<sequence length="397" mass="44657">MRTIAREQHNDIEDARAGKLLGHLRPAILEKDIHVTDALAALASIRVSHTAYRKDRRSQRDTRPAEVTVETRMIFAGGTCLAKAHGLIERMSEDIDIKVVLDEVPEGYALAGGRGDRSRLGELQAQVCERLKGLGFTLIEGEDEDNPRSRDNRRYFLLHLAFRAEFGGSEFALRPELKIELIHRPPMLPIEPREMGYLLDHLVGRASAEPFSMPCISVAETLGEKILSLLRRCAWHWDGRQRGSFDAALVRHIYDTWRICAISPDSVDEASIVFEALVMKDVAEFGAQHEEFADEPFDTLRRALHRTATEPTLRHHFDERLIPLVFAAERPVYDNCLASFTTAAHRMLRPQSKARSRPRSTPRPRPRRAMSLPATRIAGNRSVGCAISSCEATISSS</sequence>
<feature type="compositionally biased region" description="Basic residues" evidence="1">
    <location>
        <begin position="348"/>
        <end position="368"/>
    </location>
</feature>
<dbReference type="Pfam" id="PF08843">
    <property type="entry name" value="AbiEii"/>
    <property type="match status" value="1"/>
</dbReference>
<dbReference type="AlphaFoldDB" id="A0A158GKX7"/>
<dbReference type="EMBL" id="FCNW02000007">
    <property type="protein sequence ID" value="SAL32269.1"/>
    <property type="molecule type" value="Genomic_DNA"/>
</dbReference>
<reference evidence="2" key="1">
    <citation type="submission" date="2016-01" db="EMBL/GenBank/DDBJ databases">
        <authorList>
            <person name="Peeters C."/>
        </authorList>
    </citation>
    <scope>NUCLEOTIDE SEQUENCE [LARGE SCALE GENOMIC DNA]</scope>
    <source>
        <strain evidence="2">LMG 22934</strain>
    </source>
</reference>
<protein>
    <recommendedName>
        <fullName evidence="4">Nucleotidyl transferase AbiEii/AbiGii toxin family protein</fullName>
    </recommendedName>
</protein>
<evidence type="ECO:0008006" key="4">
    <source>
        <dbReference type="Google" id="ProtNLM"/>
    </source>
</evidence>
<dbReference type="Proteomes" id="UP000054977">
    <property type="component" value="Unassembled WGS sequence"/>
</dbReference>
<evidence type="ECO:0000313" key="3">
    <source>
        <dbReference type="Proteomes" id="UP000054977"/>
    </source>
</evidence>